<evidence type="ECO:0000313" key="2">
    <source>
        <dbReference type="Proteomes" id="UP000076727"/>
    </source>
</evidence>
<dbReference type="InterPro" id="IPR036047">
    <property type="entry name" value="F-box-like_dom_sf"/>
</dbReference>
<dbReference type="SUPFAM" id="SSF52047">
    <property type="entry name" value="RNI-like"/>
    <property type="match status" value="1"/>
</dbReference>
<dbReference type="SUPFAM" id="SSF81383">
    <property type="entry name" value="F-box domain"/>
    <property type="match status" value="1"/>
</dbReference>
<proteinExistence type="predicted"/>
<name>A0A165QMH4_9APHY</name>
<gene>
    <name evidence="1" type="ORF">DAEQUDRAFT_756819</name>
</gene>
<protein>
    <recommendedName>
        <fullName evidence="3">F-box domain-containing protein</fullName>
    </recommendedName>
</protein>
<organism evidence="1 2">
    <name type="scientific">Daedalea quercina L-15889</name>
    <dbReference type="NCBI Taxonomy" id="1314783"/>
    <lineage>
        <taxon>Eukaryota</taxon>
        <taxon>Fungi</taxon>
        <taxon>Dikarya</taxon>
        <taxon>Basidiomycota</taxon>
        <taxon>Agaricomycotina</taxon>
        <taxon>Agaricomycetes</taxon>
        <taxon>Polyporales</taxon>
        <taxon>Fomitopsis</taxon>
    </lineage>
</organism>
<reference evidence="1 2" key="1">
    <citation type="journal article" date="2016" name="Mol. Biol. Evol.">
        <title>Comparative Genomics of Early-Diverging Mushroom-Forming Fungi Provides Insights into the Origins of Lignocellulose Decay Capabilities.</title>
        <authorList>
            <person name="Nagy L.G."/>
            <person name="Riley R."/>
            <person name="Tritt A."/>
            <person name="Adam C."/>
            <person name="Daum C."/>
            <person name="Floudas D."/>
            <person name="Sun H."/>
            <person name="Yadav J.S."/>
            <person name="Pangilinan J."/>
            <person name="Larsson K.H."/>
            <person name="Matsuura K."/>
            <person name="Barry K."/>
            <person name="Labutti K."/>
            <person name="Kuo R."/>
            <person name="Ohm R.A."/>
            <person name="Bhattacharya S.S."/>
            <person name="Shirouzu T."/>
            <person name="Yoshinaga Y."/>
            <person name="Martin F.M."/>
            <person name="Grigoriev I.V."/>
            <person name="Hibbett D.S."/>
        </authorList>
    </citation>
    <scope>NUCLEOTIDE SEQUENCE [LARGE SCALE GENOMIC DNA]</scope>
    <source>
        <strain evidence="1 2">L-15889</strain>
    </source>
</reference>
<dbReference type="Proteomes" id="UP000076727">
    <property type="component" value="Unassembled WGS sequence"/>
</dbReference>
<evidence type="ECO:0000313" key="1">
    <source>
        <dbReference type="EMBL" id="KZT69674.1"/>
    </source>
</evidence>
<sequence length="369" mass="40766">MPAGRLSSAPALPQEILDMIMCILRGNELTLRACSLTCRAWLHPSRAELFHSIELSDRADVLAFSETLRSSPCIAEYVQQLYLTMAHEQDAQSPSAAGLDTLRITLTSLKYVRHLVLSGKWQDSALSQLPRMDSVSTLHLNCIDIYTIEGFALLFESLRSVEVLNIELLIIVMPHDSPPLPDQLPVLASSLRKVNLEGCDIDVFSHLLSSPIQDLRVGFETPFMLVDFCALFDVSRTAASVITLTLDMWDHRIPINAGVIQFSPKFLSGCSALRHLHCQCGSSLHWVAALLSSAPDDLITFNLTIANTSNIAGLGHLAAAVNWERFDSLEKVELKFSASPRLRNADPSVTDIQQLFSALHNRGILVITR</sequence>
<dbReference type="EMBL" id="KV429056">
    <property type="protein sequence ID" value="KZT69674.1"/>
    <property type="molecule type" value="Genomic_DNA"/>
</dbReference>
<evidence type="ECO:0008006" key="3">
    <source>
        <dbReference type="Google" id="ProtNLM"/>
    </source>
</evidence>
<keyword evidence="2" id="KW-1185">Reference proteome</keyword>
<accession>A0A165QMH4</accession>
<dbReference type="AlphaFoldDB" id="A0A165QMH4"/>
<dbReference type="InterPro" id="IPR032675">
    <property type="entry name" value="LRR_dom_sf"/>
</dbReference>
<dbReference type="OrthoDB" id="2798901at2759"/>
<dbReference type="Gene3D" id="3.80.10.10">
    <property type="entry name" value="Ribonuclease Inhibitor"/>
    <property type="match status" value="1"/>
</dbReference>